<proteinExistence type="predicted"/>
<sequence length="229" mass="24343">MSTEAHNTADPTVIAVRGEAWIEVPPERARVNIVIEVDGADKTDVERRASDARNVCIDAAQAGHDPVNGPITDWAAGQLQVWSQRPWNADGVQLPLVFHSRSTLSATFSDLEAVGPWIDAATHDDAVALAGIDWSITDSTRRELEEGCQRDAVRNAVSKASVYASSLGLGSVRPTEIAEPVVLGSPDAEFGAVSRMALASAPGTPTGFTPEPIRIQVAVNARFEARPAD</sequence>
<evidence type="ECO:0000313" key="1">
    <source>
        <dbReference type="EMBL" id="PWC08369.1"/>
    </source>
</evidence>
<dbReference type="PANTHER" id="PTHR34387">
    <property type="entry name" value="SLR1258 PROTEIN"/>
    <property type="match status" value="1"/>
</dbReference>
<dbReference type="RefSeq" id="WP_108962144.1">
    <property type="nucleotide sequence ID" value="NZ_QEFB01000001.1"/>
</dbReference>
<protein>
    <recommendedName>
        <fullName evidence="3">SIMPL domain-containing protein</fullName>
    </recommendedName>
</protein>
<dbReference type="PANTHER" id="PTHR34387:SF2">
    <property type="entry name" value="SLR1258 PROTEIN"/>
    <property type="match status" value="1"/>
</dbReference>
<keyword evidence="2" id="KW-1185">Reference proteome</keyword>
<dbReference type="AlphaFoldDB" id="A0A2U1THJ8"/>
<dbReference type="GO" id="GO:0006974">
    <property type="term" value="P:DNA damage response"/>
    <property type="evidence" value="ECO:0007669"/>
    <property type="project" value="TreeGrafter"/>
</dbReference>
<dbReference type="EMBL" id="QEFB01000001">
    <property type="protein sequence ID" value="PWC08369.1"/>
    <property type="molecule type" value="Genomic_DNA"/>
</dbReference>
<dbReference type="InterPro" id="IPR052022">
    <property type="entry name" value="26kDa_periplasmic_antigen"/>
</dbReference>
<accession>A0A2U1THJ8</accession>
<dbReference type="Proteomes" id="UP000244962">
    <property type="component" value="Unassembled WGS sequence"/>
</dbReference>
<evidence type="ECO:0008006" key="3">
    <source>
        <dbReference type="Google" id="ProtNLM"/>
    </source>
</evidence>
<gene>
    <name evidence="1" type="ORF">DF223_03270</name>
</gene>
<dbReference type="InterPro" id="IPR007497">
    <property type="entry name" value="SIMPL/DUF541"/>
</dbReference>
<dbReference type="Pfam" id="PF04402">
    <property type="entry name" value="SIMPL"/>
    <property type="match status" value="1"/>
</dbReference>
<organism evidence="1 2">
    <name type="scientific">Mycetocola zhujimingii</name>
    <dbReference type="NCBI Taxonomy" id="2079792"/>
    <lineage>
        <taxon>Bacteria</taxon>
        <taxon>Bacillati</taxon>
        <taxon>Actinomycetota</taxon>
        <taxon>Actinomycetes</taxon>
        <taxon>Micrococcales</taxon>
        <taxon>Microbacteriaceae</taxon>
        <taxon>Mycetocola</taxon>
    </lineage>
</organism>
<evidence type="ECO:0000313" key="2">
    <source>
        <dbReference type="Proteomes" id="UP000244962"/>
    </source>
</evidence>
<name>A0A2U1THJ8_9MICO</name>
<dbReference type="Gene3D" id="3.30.110.170">
    <property type="entry name" value="Protein of unknown function (DUF541), domain 1"/>
    <property type="match status" value="1"/>
</dbReference>
<dbReference type="Gene3D" id="3.30.70.2970">
    <property type="entry name" value="Protein of unknown function (DUF541), domain 2"/>
    <property type="match status" value="1"/>
</dbReference>
<comment type="caution">
    <text evidence="1">The sequence shown here is derived from an EMBL/GenBank/DDBJ whole genome shotgun (WGS) entry which is preliminary data.</text>
</comment>
<reference evidence="2" key="1">
    <citation type="submission" date="2018-04" db="EMBL/GenBank/DDBJ databases">
        <authorList>
            <person name="Liu S."/>
            <person name="Wang Z."/>
            <person name="Li J."/>
        </authorList>
    </citation>
    <scope>NUCLEOTIDE SEQUENCE [LARGE SCALE GENOMIC DNA]</scope>
    <source>
        <strain evidence="2">622</strain>
    </source>
</reference>